<evidence type="ECO:0008006" key="4">
    <source>
        <dbReference type="Google" id="ProtNLM"/>
    </source>
</evidence>
<dbReference type="GeneID" id="18254272"/>
<evidence type="ECO:0000313" key="3">
    <source>
        <dbReference type="Proteomes" id="UP000008066"/>
    </source>
</evidence>
<feature type="region of interest" description="Disordered" evidence="1">
    <location>
        <begin position="300"/>
        <end position="665"/>
    </location>
</feature>
<dbReference type="Proteomes" id="UP000008066">
    <property type="component" value="Unassembled WGS sequence"/>
</dbReference>
<feature type="compositionally biased region" description="Polar residues" evidence="1">
    <location>
        <begin position="602"/>
        <end position="612"/>
    </location>
</feature>
<feature type="compositionally biased region" description="Basic and acidic residues" evidence="1">
    <location>
        <begin position="619"/>
        <end position="653"/>
    </location>
</feature>
<reference evidence="2 3" key="1">
    <citation type="journal article" date="2011" name="Cell">
        <title>Insight into structure and assembly of the nuclear pore complex by utilizing the genome of a eukaryotic thermophile.</title>
        <authorList>
            <person name="Amlacher S."/>
            <person name="Sarges P."/>
            <person name="Flemming D."/>
            <person name="van Noort V."/>
            <person name="Kunze R."/>
            <person name="Devos D.P."/>
            <person name="Arumugam M."/>
            <person name="Bork P."/>
            <person name="Hurt E."/>
        </authorList>
    </citation>
    <scope>NUCLEOTIDE SEQUENCE [LARGE SCALE GENOMIC DNA]</scope>
    <source>
        <strain evidence="3">DSM 1495 / CBS 144.50 / IMI 039719</strain>
    </source>
</reference>
<dbReference type="HOGENOM" id="CLU_012848_1_0_1"/>
<proteinExistence type="predicted"/>
<feature type="compositionally biased region" description="Low complexity" evidence="1">
    <location>
        <begin position="569"/>
        <end position="594"/>
    </location>
</feature>
<feature type="compositionally biased region" description="Low complexity" evidence="1">
    <location>
        <begin position="421"/>
        <end position="443"/>
    </location>
</feature>
<name>G0RZB2_CHATD</name>
<protein>
    <recommendedName>
        <fullName evidence="4">Carboxylesterase family protein</fullName>
    </recommendedName>
</protein>
<feature type="compositionally biased region" description="Basic and acidic residues" evidence="1">
    <location>
        <begin position="472"/>
        <end position="487"/>
    </location>
</feature>
<evidence type="ECO:0000256" key="1">
    <source>
        <dbReference type="SAM" id="MobiDB-lite"/>
    </source>
</evidence>
<feature type="compositionally biased region" description="Polar residues" evidence="1">
    <location>
        <begin position="344"/>
        <end position="364"/>
    </location>
</feature>
<dbReference type="RefSeq" id="XP_006690782.1">
    <property type="nucleotide sequence ID" value="XM_006690719.1"/>
</dbReference>
<keyword evidence="3" id="KW-1185">Reference proteome</keyword>
<sequence length="665" mass="71714">MATTTKPRAGSTIKKKSAATATATALNELPLSNIQNKQQQQQQQQQQRQVSIDSLTRDLDNFHIRCVSAGDKENLSKPLSASPGHTANPAVASTAPQVIPSVRTCGLTREADESDTSDDFETNNTLARASQHLPSNQEQLAKHQAGQFEWLLSIPVDNEKLANVRGLVDDSHDDDDADPRRLGEQKRIIFGCNLLRRGSESSGAQPAQCQTDGGANVYTLIATRLDGEEDDTTTMPELTPVEEPVVEALQSEVNGDVEVNVKEAKSHEQIFDSHPSTPVSKIEAAIDAVDRLEEQIEQLTLETQPKSATAKTNGMTTKSTPIKRATSVKVASTSKSAIDRKSAMTPTREQLQDNGKPSTPTPGTTARKVPRPASLNPPKPLAKSSKPPTIPSFELPGEAVARRLKEQREARLSQQISPEQAASVAADAAKTASPSSSSSSLLSREPKFKSSKPPTRPTFELPGEAISRRKREQHEAKLRAEEEEMRRRREFKARPMPRASIIGTPSTLPRDTVASLARINKQRQAQAQAEPNKEEESGMTGMKKRHSIAVLGASSSSQTVTRGRTNTNASQLSQAGATTATTTNSSRATSASGSVRDRRASTAASTVSNGSVENGLLQHPRDSKEAVAAARKEAAERSRMMSRLWAEKRKAKEGAVNGQANGVKV</sequence>
<dbReference type="OrthoDB" id="3946796at2759"/>
<feature type="compositionally biased region" description="Polar residues" evidence="1">
    <location>
        <begin position="305"/>
        <end position="320"/>
    </location>
</feature>
<dbReference type="OMA" id="ANWTVEM"/>
<feature type="compositionally biased region" description="Basic and acidic residues" evidence="1">
    <location>
        <begin position="400"/>
        <end position="411"/>
    </location>
</feature>
<feature type="compositionally biased region" description="Polar residues" evidence="1">
    <location>
        <begin position="553"/>
        <end position="568"/>
    </location>
</feature>
<accession>G0RZB2</accession>
<organism evidence="3">
    <name type="scientific">Chaetomium thermophilum (strain DSM 1495 / CBS 144.50 / IMI 039719)</name>
    <name type="common">Thermochaetoides thermophila</name>
    <dbReference type="NCBI Taxonomy" id="759272"/>
    <lineage>
        <taxon>Eukaryota</taxon>
        <taxon>Fungi</taxon>
        <taxon>Dikarya</taxon>
        <taxon>Ascomycota</taxon>
        <taxon>Pezizomycotina</taxon>
        <taxon>Sordariomycetes</taxon>
        <taxon>Sordariomycetidae</taxon>
        <taxon>Sordariales</taxon>
        <taxon>Chaetomiaceae</taxon>
        <taxon>Thermochaetoides</taxon>
    </lineage>
</organism>
<feature type="region of interest" description="Disordered" evidence="1">
    <location>
        <begin position="30"/>
        <end position="51"/>
    </location>
</feature>
<dbReference type="EMBL" id="GL988032">
    <property type="protein sequence ID" value="EGS23540.1"/>
    <property type="molecule type" value="Genomic_DNA"/>
</dbReference>
<feature type="region of interest" description="Disordered" evidence="1">
    <location>
        <begin position="1"/>
        <end position="20"/>
    </location>
</feature>
<feature type="region of interest" description="Disordered" evidence="1">
    <location>
        <begin position="73"/>
        <end position="95"/>
    </location>
</feature>
<dbReference type="eggNOG" id="ENOG502SPY3">
    <property type="taxonomic scope" value="Eukaryota"/>
</dbReference>
<dbReference type="AlphaFoldDB" id="G0RZB2"/>
<evidence type="ECO:0000313" key="2">
    <source>
        <dbReference type="EMBL" id="EGS23540.1"/>
    </source>
</evidence>
<gene>
    <name evidence="2" type="ORF">CTHT_0002340</name>
</gene>
<dbReference type="KEGG" id="cthr:CTHT_0002340"/>
<feature type="compositionally biased region" description="Low complexity" evidence="1">
    <location>
        <begin position="38"/>
        <end position="49"/>
    </location>
</feature>